<dbReference type="EMBL" id="AP014545">
    <property type="protein sequence ID" value="BBB27915.1"/>
    <property type="molecule type" value="Genomic_DNA"/>
</dbReference>
<dbReference type="UniPathway" id="UPA00232"/>
<comment type="pathway">
    <text evidence="4">Cofactor biosynthesis; ubiquinone biosynthesis.</text>
</comment>
<evidence type="ECO:0000313" key="6">
    <source>
        <dbReference type="Proteomes" id="UP000595663"/>
    </source>
</evidence>
<dbReference type="InterPro" id="IPR007440">
    <property type="entry name" value="Chorismate--pyruvate_lyase"/>
</dbReference>
<dbReference type="Pfam" id="PF04345">
    <property type="entry name" value="Chor_lyase"/>
    <property type="match status" value="1"/>
</dbReference>
<proteinExistence type="inferred from homology"/>
<name>A0A7R6SUP6_9GAMM</name>
<dbReference type="Gene3D" id="3.40.1410.10">
    <property type="entry name" value="Chorismate lyase-like"/>
    <property type="match status" value="1"/>
</dbReference>
<reference evidence="5 6" key="1">
    <citation type="journal article" date="2008" name="Int. J. Syst. Evol. Microbiol.">
        <title>Amphritea japonica sp. nov. and Amphritea balenae sp. nov., isolated from the sediment adjacent to sperm whale carcasses off Kagoshima, Japan.</title>
        <authorList>
            <person name="Miyazaki M."/>
            <person name="Nogi Y."/>
            <person name="Fujiwara Y."/>
            <person name="Kawato M."/>
            <person name="Nagahama T."/>
            <person name="Kubokawa K."/>
            <person name="Horikoshi K."/>
        </authorList>
    </citation>
    <scope>NUCLEOTIDE SEQUENCE [LARGE SCALE GENOMIC DNA]</scope>
    <source>
        <strain evidence="5 6">ATCC BAA-1530</strain>
    </source>
</reference>
<evidence type="ECO:0000256" key="2">
    <source>
        <dbReference type="ARBA" id="ARBA00022688"/>
    </source>
</evidence>
<dbReference type="EC" id="4.1.3.40" evidence="4"/>
<sequence length="184" mass="20975">MIVPIPAALNQNSFDVRWYTLRRPAAPDAPNIWRKWLLDRGSLTQHLLQASNGDFKVEVVRQIWGRPTRSEALALGISPRQIALIREVQLVGLGQPWVFARTIIPATTLTGKQRELNFLGNRSLGTVLFRDPTMRRGALQISRLKIRSGETVWARRSMFKLANKPLLVAEVFLPALQQVNYRKK</sequence>
<organism evidence="5 6">
    <name type="scientific">Amphritea japonica ATCC BAA-1530</name>
    <dbReference type="NCBI Taxonomy" id="1278309"/>
    <lineage>
        <taxon>Bacteria</taxon>
        <taxon>Pseudomonadati</taxon>
        <taxon>Pseudomonadota</taxon>
        <taxon>Gammaproteobacteria</taxon>
        <taxon>Oceanospirillales</taxon>
        <taxon>Oceanospirillaceae</taxon>
        <taxon>Amphritea</taxon>
    </lineage>
</organism>
<dbReference type="SUPFAM" id="SSF64288">
    <property type="entry name" value="Chorismate lyase-like"/>
    <property type="match status" value="1"/>
</dbReference>
<dbReference type="AlphaFoldDB" id="A0A7R6SUP6"/>
<dbReference type="RefSeq" id="WP_019621286.1">
    <property type="nucleotide sequence ID" value="NZ_AP014545.1"/>
</dbReference>
<comment type="subcellular location">
    <subcellularLocation>
        <location evidence="4">Cytoplasm</location>
    </subcellularLocation>
</comment>
<dbReference type="Proteomes" id="UP000595663">
    <property type="component" value="Chromosome"/>
</dbReference>
<comment type="function">
    <text evidence="4">Removes the pyruvyl group from chorismate, with concomitant aromatization of the ring, to provide 4-hydroxybenzoate (4HB) for the ubiquinone pathway.</text>
</comment>
<dbReference type="PANTHER" id="PTHR38683">
    <property type="entry name" value="CHORISMATE PYRUVATE-LYASE"/>
    <property type="match status" value="1"/>
</dbReference>
<keyword evidence="4 5" id="KW-0670">Pyruvate</keyword>
<gene>
    <name evidence="4 5" type="primary">ubiC</name>
    <name evidence="5" type="ORF">AMJAP_3330</name>
</gene>
<evidence type="ECO:0000256" key="3">
    <source>
        <dbReference type="ARBA" id="ARBA00023239"/>
    </source>
</evidence>
<evidence type="ECO:0000256" key="4">
    <source>
        <dbReference type="HAMAP-Rule" id="MF_01632"/>
    </source>
</evidence>
<keyword evidence="3 4" id="KW-0456">Lyase</keyword>
<comment type="similarity">
    <text evidence="4">Belongs to the UbiC family.</text>
</comment>
<dbReference type="GO" id="GO:0005829">
    <property type="term" value="C:cytosol"/>
    <property type="evidence" value="ECO:0007669"/>
    <property type="project" value="TreeGrafter"/>
</dbReference>
<dbReference type="GO" id="GO:0008813">
    <property type="term" value="F:chorismate lyase activity"/>
    <property type="evidence" value="ECO:0007669"/>
    <property type="project" value="UniProtKB-UniRule"/>
</dbReference>
<dbReference type="InterPro" id="IPR028978">
    <property type="entry name" value="Chorismate_lyase_/UTRA_dom_sf"/>
</dbReference>
<evidence type="ECO:0000256" key="1">
    <source>
        <dbReference type="ARBA" id="ARBA00022490"/>
    </source>
</evidence>
<feature type="binding site" evidence="4">
    <location>
        <position position="86"/>
    </location>
    <ligand>
        <name>substrate</name>
    </ligand>
</feature>
<keyword evidence="6" id="KW-1185">Reference proteome</keyword>
<protein>
    <recommendedName>
        <fullName evidence="4">Probable chorismate pyruvate-lyase</fullName>
        <shortName evidence="4">CL</shortName>
        <shortName evidence="4">CPL</shortName>
        <ecNumber evidence="4">4.1.3.40</ecNumber>
    </recommendedName>
</protein>
<dbReference type="PANTHER" id="PTHR38683:SF1">
    <property type="entry name" value="CHORISMATE PYRUVATE-LYASE"/>
    <property type="match status" value="1"/>
</dbReference>
<feature type="binding site" evidence="4">
    <location>
        <position position="170"/>
    </location>
    <ligand>
        <name>substrate</name>
    </ligand>
</feature>
<evidence type="ECO:0000313" key="5">
    <source>
        <dbReference type="EMBL" id="BBB27915.1"/>
    </source>
</evidence>
<feature type="binding site" evidence="4">
    <location>
        <position position="124"/>
    </location>
    <ligand>
        <name>substrate</name>
    </ligand>
</feature>
<dbReference type="HAMAP" id="MF_01632">
    <property type="entry name" value="UbiC"/>
    <property type="match status" value="1"/>
</dbReference>
<dbReference type="KEGG" id="ajp:AMJAP_3330"/>
<comment type="caution">
    <text evidence="4">Lacks conserved residue(s) required for the propagation of feature annotation.</text>
</comment>
<comment type="catalytic activity">
    <reaction evidence="4">
        <text>chorismate = 4-hydroxybenzoate + pyruvate</text>
        <dbReference type="Rhea" id="RHEA:16505"/>
        <dbReference type="ChEBI" id="CHEBI:15361"/>
        <dbReference type="ChEBI" id="CHEBI:17879"/>
        <dbReference type="ChEBI" id="CHEBI:29748"/>
        <dbReference type="EC" id="4.1.3.40"/>
    </reaction>
</comment>
<accession>A0A7R6SUP6</accession>
<keyword evidence="1 4" id="KW-0963">Cytoplasm</keyword>
<keyword evidence="2 4" id="KW-0831">Ubiquinone biosynthesis</keyword>
<dbReference type="GO" id="GO:0042866">
    <property type="term" value="P:pyruvate biosynthetic process"/>
    <property type="evidence" value="ECO:0007669"/>
    <property type="project" value="UniProtKB-UniRule"/>
</dbReference>
<dbReference type="GO" id="GO:0006744">
    <property type="term" value="P:ubiquinone biosynthetic process"/>
    <property type="evidence" value="ECO:0007669"/>
    <property type="project" value="UniProtKB-UniRule"/>
</dbReference>